<dbReference type="InterPro" id="IPR036890">
    <property type="entry name" value="HATPase_C_sf"/>
</dbReference>
<dbReference type="EC" id="2.7.13.3" evidence="2"/>
<keyword evidence="4" id="KW-0812">Transmembrane</keyword>
<dbReference type="PRINTS" id="PR00344">
    <property type="entry name" value="BCTRLSENSOR"/>
</dbReference>
<feature type="transmembrane region" description="Helical" evidence="4">
    <location>
        <begin position="47"/>
        <end position="71"/>
    </location>
</feature>
<dbReference type="Pfam" id="PF02518">
    <property type="entry name" value="HATPase_c"/>
    <property type="match status" value="1"/>
</dbReference>
<comment type="catalytic activity">
    <reaction evidence="1">
        <text>ATP + protein L-histidine = ADP + protein N-phospho-L-histidine.</text>
        <dbReference type="EC" id="2.7.13.3"/>
    </reaction>
</comment>
<protein>
    <recommendedName>
        <fullName evidence="2">histidine kinase</fullName>
        <ecNumber evidence="2">2.7.13.3</ecNumber>
    </recommendedName>
</protein>
<evidence type="ECO:0000259" key="5">
    <source>
        <dbReference type="PROSITE" id="PS50109"/>
    </source>
</evidence>
<dbReference type="OrthoDB" id="9780487at2"/>
<dbReference type="InterPro" id="IPR003594">
    <property type="entry name" value="HATPase_dom"/>
</dbReference>
<name>A0A4Y4AWY1_9FLAO</name>
<dbReference type="EMBL" id="BJNP01000024">
    <property type="protein sequence ID" value="GEC72728.1"/>
    <property type="molecule type" value="Genomic_DNA"/>
</dbReference>
<feature type="domain" description="Histidine kinase" evidence="5">
    <location>
        <begin position="132"/>
        <end position="351"/>
    </location>
</feature>
<dbReference type="InterPro" id="IPR005467">
    <property type="entry name" value="His_kinase_dom"/>
</dbReference>
<dbReference type="InterPro" id="IPR004358">
    <property type="entry name" value="Sig_transdc_His_kin-like_C"/>
</dbReference>
<proteinExistence type="predicted"/>
<dbReference type="Proteomes" id="UP000316775">
    <property type="component" value="Unassembled WGS sequence"/>
</dbReference>
<evidence type="ECO:0000313" key="6">
    <source>
        <dbReference type="EMBL" id="GEC72728.1"/>
    </source>
</evidence>
<dbReference type="PROSITE" id="PS50109">
    <property type="entry name" value="HIS_KIN"/>
    <property type="match status" value="1"/>
</dbReference>
<evidence type="ECO:0000256" key="2">
    <source>
        <dbReference type="ARBA" id="ARBA00012438"/>
    </source>
</evidence>
<keyword evidence="4" id="KW-1133">Transmembrane helix</keyword>
<dbReference type="PANTHER" id="PTHR43547:SF2">
    <property type="entry name" value="HYBRID SIGNAL TRANSDUCTION HISTIDINE KINASE C"/>
    <property type="match status" value="1"/>
</dbReference>
<keyword evidence="4" id="KW-0472">Membrane</keyword>
<feature type="transmembrane region" description="Helical" evidence="4">
    <location>
        <begin position="21"/>
        <end position="41"/>
    </location>
</feature>
<sequence length="351" mass="39701">MKLYQNLATIGFLKNSYVYKFLFVAFIGIHIPLIGILFFVLYSKANFSTAALLVFSLIMTLLATGVTLFILKKLMQPIELASKALNDYRLNKTVAVLPLHFSDEAGLLLSNIHNSITESEKFIIEKQDLIYLLSHDLKTFSGHPDSLARLILESNPTEEIAELAQLICQSSQEQFKYIDKFIKMLKDQDQILKVVEDEVIIDLEDVMLTIENQMRLLMKTKKISLVKKLDVSTVKLKIDPELLIRVIFNIIHNAIKFSFSESQVQFSSYTDQEKIYLKITDYGVGFDNDKKDKIFNKFTKMGRLGTSDETSTGLGLYLCKQIIEKNGGTLTATSEGENKGASFTIAFDSIA</sequence>
<evidence type="ECO:0000256" key="1">
    <source>
        <dbReference type="ARBA" id="ARBA00000085"/>
    </source>
</evidence>
<dbReference type="SMART" id="SM00387">
    <property type="entry name" value="HATPase_c"/>
    <property type="match status" value="1"/>
</dbReference>
<dbReference type="AlphaFoldDB" id="A0A4Y4AWY1"/>
<keyword evidence="3" id="KW-0597">Phosphoprotein</keyword>
<keyword evidence="7" id="KW-1185">Reference proteome</keyword>
<dbReference type="Gene3D" id="3.30.565.10">
    <property type="entry name" value="Histidine kinase-like ATPase, C-terminal domain"/>
    <property type="match status" value="1"/>
</dbReference>
<gene>
    <name evidence="6" type="ORF">FFL01_22670</name>
</gene>
<dbReference type="STRING" id="983.SAMN05443543_10725"/>
<dbReference type="RefSeq" id="WP_073245445.1">
    <property type="nucleotide sequence ID" value="NZ_BJNP01000024.1"/>
</dbReference>
<dbReference type="PANTHER" id="PTHR43547">
    <property type="entry name" value="TWO-COMPONENT HISTIDINE KINASE"/>
    <property type="match status" value="1"/>
</dbReference>
<organism evidence="6 7">
    <name type="scientific">Flavobacterium flevense</name>
    <dbReference type="NCBI Taxonomy" id="983"/>
    <lineage>
        <taxon>Bacteria</taxon>
        <taxon>Pseudomonadati</taxon>
        <taxon>Bacteroidota</taxon>
        <taxon>Flavobacteriia</taxon>
        <taxon>Flavobacteriales</taxon>
        <taxon>Flavobacteriaceae</taxon>
        <taxon>Flavobacterium</taxon>
    </lineage>
</organism>
<comment type="caution">
    <text evidence="6">The sequence shown here is derived from an EMBL/GenBank/DDBJ whole genome shotgun (WGS) entry which is preliminary data.</text>
</comment>
<evidence type="ECO:0000313" key="7">
    <source>
        <dbReference type="Proteomes" id="UP000316775"/>
    </source>
</evidence>
<dbReference type="SUPFAM" id="SSF55874">
    <property type="entry name" value="ATPase domain of HSP90 chaperone/DNA topoisomerase II/histidine kinase"/>
    <property type="match status" value="1"/>
</dbReference>
<evidence type="ECO:0000256" key="4">
    <source>
        <dbReference type="SAM" id="Phobius"/>
    </source>
</evidence>
<evidence type="ECO:0000256" key="3">
    <source>
        <dbReference type="ARBA" id="ARBA00022553"/>
    </source>
</evidence>
<dbReference type="GO" id="GO:0000155">
    <property type="term" value="F:phosphorelay sensor kinase activity"/>
    <property type="evidence" value="ECO:0007669"/>
    <property type="project" value="TreeGrafter"/>
</dbReference>
<reference evidence="6 7" key="1">
    <citation type="submission" date="2019-06" db="EMBL/GenBank/DDBJ databases">
        <title>Whole genome shotgun sequence of Flavobacterium flevense NBRC 14960.</title>
        <authorList>
            <person name="Hosoyama A."/>
            <person name="Uohara A."/>
            <person name="Ohji S."/>
            <person name="Ichikawa N."/>
        </authorList>
    </citation>
    <scope>NUCLEOTIDE SEQUENCE [LARGE SCALE GENOMIC DNA]</scope>
    <source>
        <strain evidence="6 7">NBRC 14960</strain>
    </source>
</reference>
<accession>A0A4Y4AWY1</accession>